<dbReference type="OrthoDB" id="581372at2"/>
<reference evidence="1 2" key="1">
    <citation type="journal article" date="2011" name="Stand. Genomic Sci.">
        <title>Complete genome sequence of Parvibaculum lavamentivorans type strain (DS-1(T)).</title>
        <authorList>
            <person name="Schleheck D."/>
            <person name="Weiss M."/>
            <person name="Pitluck S."/>
            <person name="Bruce D."/>
            <person name="Land M.L."/>
            <person name="Han S."/>
            <person name="Saunders E."/>
            <person name="Tapia R."/>
            <person name="Detter C."/>
            <person name="Brettin T."/>
            <person name="Han J."/>
            <person name="Woyke T."/>
            <person name="Goodwin L."/>
            <person name="Pennacchio L."/>
            <person name="Nolan M."/>
            <person name="Cook A.M."/>
            <person name="Kjelleberg S."/>
            <person name="Thomas T."/>
        </authorList>
    </citation>
    <scope>NUCLEOTIDE SEQUENCE [LARGE SCALE GENOMIC DNA]</scope>
    <source>
        <strain evidence="2">DS-1 / DSM 13023 / NCIMB 13966</strain>
    </source>
</reference>
<dbReference type="HOGENOM" id="CLU_1014830_0_0_5"/>
<dbReference type="Proteomes" id="UP000006377">
    <property type="component" value="Chromosome"/>
</dbReference>
<sequence length="274" mass="31080">MSRHWTLDDIRWQDFDPSKVDPDILRAVKAAAMVEFNAPDYVTYLCNVFSDRPDVKEAIHKWGGEEVQHGQALARWAELADPGFSFEEAFRRFREGYSIPTDAIESVRGSRGGELIARCVVESGTSSYYTAIKDATDEPVLKQIAANIAADEFRHYKLFYDQFNDLGETPPSILDRIRVALGRVSEADDDELACAYYAANTPADGSVPYERELFAMAYEKRALGLYRRQHVERLISMVGKAAGLKPHGALMRAVSSLAWRYWRFRNWKLARAAV</sequence>
<dbReference type="InterPro" id="IPR012348">
    <property type="entry name" value="RNR-like"/>
</dbReference>
<keyword evidence="2" id="KW-1185">Reference proteome</keyword>
<dbReference type="EMBL" id="CP000774">
    <property type="protein sequence ID" value="ABS63087.1"/>
    <property type="molecule type" value="Genomic_DNA"/>
</dbReference>
<dbReference type="CDD" id="cd00657">
    <property type="entry name" value="Ferritin_like"/>
    <property type="match status" value="2"/>
</dbReference>
<gene>
    <name evidence="1" type="ordered locus">Plav_1467</name>
</gene>
<dbReference type="AlphaFoldDB" id="A7HT54"/>
<dbReference type="eggNOG" id="COG1633">
    <property type="taxonomic scope" value="Bacteria"/>
</dbReference>
<dbReference type="Gene3D" id="1.10.620.20">
    <property type="entry name" value="Ribonucleotide Reductase, subunit A"/>
    <property type="match status" value="1"/>
</dbReference>
<dbReference type="GO" id="GO:0016491">
    <property type="term" value="F:oxidoreductase activity"/>
    <property type="evidence" value="ECO:0007669"/>
    <property type="project" value="InterPro"/>
</dbReference>
<protein>
    <submittedName>
        <fullName evidence="1">Uncharacterized protein</fullName>
    </submittedName>
</protein>
<dbReference type="STRING" id="402881.Plav_1467"/>
<dbReference type="KEGG" id="pla:Plav_1467"/>
<name>A7HT54_PARL1</name>
<proteinExistence type="predicted"/>
<dbReference type="InterPro" id="IPR009078">
    <property type="entry name" value="Ferritin-like_SF"/>
</dbReference>
<evidence type="ECO:0000313" key="1">
    <source>
        <dbReference type="EMBL" id="ABS63087.1"/>
    </source>
</evidence>
<dbReference type="RefSeq" id="WP_012110368.1">
    <property type="nucleotide sequence ID" value="NC_009719.1"/>
</dbReference>
<accession>A7HT54</accession>
<organism evidence="1 2">
    <name type="scientific">Parvibaculum lavamentivorans (strain DS-1 / DSM 13023 / NCIMB 13966)</name>
    <dbReference type="NCBI Taxonomy" id="402881"/>
    <lineage>
        <taxon>Bacteria</taxon>
        <taxon>Pseudomonadati</taxon>
        <taxon>Pseudomonadota</taxon>
        <taxon>Alphaproteobacteria</taxon>
        <taxon>Hyphomicrobiales</taxon>
        <taxon>Parvibaculaceae</taxon>
        <taxon>Parvibaculum</taxon>
    </lineage>
</organism>
<evidence type="ECO:0000313" key="2">
    <source>
        <dbReference type="Proteomes" id="UP000006377"/>
    </source>
</evidence>
<dbReference type="SUPFAM" id="SSF47240">
    <property type="entry name" value="Ferritin-like"/>
    <property type="match status" value="1"/>
</dbReference>